<keyword evidence="3" id="KW-0808">Transferase</keyword>
<evidence type="ECO:0000256" key="5">
    <source>
        <dbReference type="ARBA" id="ARBA00047942"/>
    </source>
</evidence>
<dbReference type="PANTHER" id="PTHR33841:SF1">
    <property type="entry name" value="DNA METHYLTRANSFERASE A"/>
    <property type="match status" value="1"/>
</dbReference>
<evidence type="ECO:0000256" key="2">
    <source>
        <dbReference type="ARBA" id="ARBA00022603"/>
    </source>
</evidence>
<dbReference type="GO" id="GO:0008168">
    <property type="term" value="F:methyltransferase activity"/>
    <property type="evidence" value="ECO:0007669"/>
    <property type="project" value="UniProtKB-KW"/>
</dbReference>
<dbReference type="GO" id="GO:0032259">
    <property type="term" value="P:methylation"/>
    <property type="evidence" value="ECO:0007669"/>
    <property type="project" value="UniProtKB-KW"/>
</dbReference>
<dbReference type="EMBL" id="CP069362">
    <property type="protein sequence ID" value="WGS65783.1"/>
    <property type="molecule type" value="Genomic_DNA"/>
</dbReference>
<organism evidence="7 8">
    <name type="scientific">Marinitoga aeolica</name>
    <dbReference type="NCBI Taxonomy" id="2809031"/>
    <lineage>
        <taxon>Bacteria</taxon>
        <taxon>Thermotogati</taxon>
        <taxon>Thermotogota</taxon>
        <taxon>Thermotogae</taxon>
        <taxon>Petrotogales</taxon>
        <taxon>Petrotogaceae</taxon>
        <taxon>Marinitoga</taxon>
    </lineage>
</organism>
<dbReference type="InterPro" id="IPR029063">
    <property type="entry name" value="SAM-dependent_MTases_sf"/>
</dbReference>
<dbReference type="SUPFAM" id="SSF53335">
    <property type="entry name" value="S-adenosyl-L-methionine-dependent methyltransferases"/>
    <property type="match status" value="1"/>
</dbReference>
<protein>
    <recommendedName>
        <fullName evidence="1">site-specific DNA-methyltransferase (adenine-specific)</fullName>
        <ecNumber evidence="1">2.1.1.72</ecNumber>
    </recommendedName>
</protein>
<dbReference type="Proteomes" id="UP001232493">
    <property type="component" value="Chromosome"/>
</dbReference>
<keyword evidence="8" id="KW-1185">Reference proteome</keyword>
<dbReference type="PANTHER" id="PTHR33841">
    <property type="entry name" value="DNA METHYLTRANSFERASE YEEA-RELATED"/>
    <property type="match status" value="1"/>
</dbReference>
<name>A0ABY8PTE9_9BACT</name>
<dbReference type="InterPro" id="IPR050953">
    <property type="entry name" value="N4_N6_ade-DNA_methylase"/>
</dbReference>
<evidence type="ECO:0000313" key="8">
    <source>
        <dbReference type="Proteomes" id="UP001232493"/>
    </source>
</evidence>
<dbReference type="Pfam" id="PF07669">
    <property type="entry name" value="Eco57I"/>
    <property type="match status" value="1"/>
</dbReference>
<dbReference type="RefSeq" id="WP_281000544.1">
    <property type="nucleotide sequence ID" value="NZ_CP069362.1"/>
</dbReference>
<dbReference type="Gene3D" id="3.40.50.150">
    <property type="entry name" value="Vaccinia Virus protein VP39"/>
    <property type="match status" value="1"/>
</dbReference>
<evidence type="ECO:0000256" key="4">
    <source>
        <dbReference type="ARBA" id="ARBA00022691"/>
    </source>
</evidence>
<keyword evidence="2 7" id="KW-0489">Methyltransferase</keyword>
<reference evidence="7 8" key="1">
    <citation type="submission" date="2021-02" db="EMBL/GenBank/DDBJ databases">
        <title>Characterization of Marinitoga sp. nov. str. BP5-C20A.</title>
        <authorList>
            <person name="Erauso G."/>
            <person name="Postec A."/>
        </authorList>
    </citation>
    <scope>NUCLEOTIDE SEQUENCE [LARGE SCALE GENOMIC DNA]</scope>
    <source>
        <strain evidence="7 8">BP5-C20A</strain>
    </source>
</reference>
<dbReference type="EC" id="2.1.1.72" evidence="1"/>
<evidence type="ECO:0000313" key="7">
    <source>
        <dbReference type="EMBL" id="WGS65783.1"/>
    </source>
</evidence>
<evidence type="ECO:0000256" key="3">
    <source>
        <dbReference type="ARBA" id="ARBA00022679"/>
    </source>
</evidence>
<sequence>MYENLKNTIQRIKKIIKNAIDFKLQEMGFFKKEFIPVMNKNMVNKKLFEMLKEMFSENYESQREKYIENYTFNYVNKIIALKMLNEKSILKGYNDFIELRKYIPELFDEIYEIELNENDFYQIINEIEKVKDWHKEDILGWAYQYYNIDEERPKLFKQSQFYTPEWVVEYLVDQTLTRYYCELYDDAKIAEKYKIKYKKSNISKKLEDIKILDPTCGSGHFLIKVYDRLKEFYEKHGYSREIYIKNIIEKNIYGMDIDERSIEIAKIILKIKALIDGYKGELNFNLVSTNFEMVKLEDIEDKDMKKVYKNVKKELEGYEELGSLIILSKKSKEMILNLQKRNIIPLFEEKTRLERYYVKKLKNFFKILIMNYDIVISNPPYTDSHDYTPHLRKHIREKYFDYRKNLYACFIKRNYEFLIEDGLLGMITPQTFMFISSYEELRKFIIKNMHIENLVHFGLGGVFDDALVDTAMYVLRKSKNVKKKGIYIGLNDVPYENKKYELKKIVEKLYKNKQTEKVFEEDQNEFKKIPRVPFVYWINDDVKRIFEYDKLIKFADVRQGIATGDNKRFLRYHWQVPKEEISFNHKKDNKKWVPYVKGGPYNKWFGNLWWVIAFDEENYNVLKKMGNHLPNKQYYFKPGITYSMTTSKGPTFRLLPENFLFDCKGSSIFTENEDFKYSLLGFLNSKLAFYLYKFIAGSVDLEVGDLKQIPIATRLTKNSKKRELLIDIVKLILIIKKQNIDTSPLEFHYKGSPLHQIIEGDFEERLQHIIVSKDLLDTYMLMLEALVEKIIFQIYGLKKKTINDIYNSEGIPAGWMNINSFEELPPLKEFLKKEYLKEFSINESKIKEIENEIYRFLSYIKQRYNNISINDFYDVYYKKGRSEYDNAIERVSLKKNINPLSVFNAVKKNIILKNNYRVKEIIFFAVNEEYLNGKGNYIKIRKGLERIGVTEKYIKKYLKVSLEKYLETKFPKTQMNYYKKTVPFF</sequence>
<dbReference type="PRINTS" id="PR00507">
    <property type="entry name" value="N12N6MTFRASE"/>
</dbReference>
<keyword evidence="4" id="KW-0949">S-adenosyl-L-methionine</keyword>
<dbReference type="PROSITE" id="PS00092">
    <property type="entry name" value="N6_MTASE"/>
    <property type="match status" value="1"/>
</dbReference>
<evidence type="ECO:0000256" key="1">
    <source>
        <dbReference type="ARBA" id="ARBA00011900"/>
    </source>
</evidence>
<accession>A0ABY8PTE9</accession>
<dbReference type="InterPro" id="IPR011639">
    <property type="entry name" value="MethylTrfase_TaqI-like_dom"/>
</dbReference>
<evidence type="ECO:0000259" key="6">
    <source>
        <dbReference type="Pfam" id="PF07669"/>
    </source>
</evidence>
<gene>
    <name evidence="7" type="ORF">JRV97_04340</name>
</gene>
<feature type="domain" description="Type II methyltransferase M.TaqI-like" evidence="6">
    <location>
        <begin position="250"/>
        <end position="463"/>
    </location>
</feature>
<comment type="catalytic activity">
    <reaction evidence="5">
        <text>a 2'-deoxyadenosine in DNA + S-adenosyl-L-methionine = an N(6)-methyl-2'-deoxyadenosine in DNA + S-adenosyl-L-homocysteine + H(+)</text>
        <dbReference type="Rhea" id="RHEA:15197"/>
        <dbReference type="Rhea" id="RHEA-COMP:12418"/>
        <dbReference type="Rhea" id="RHEA-COMP:12419"/>
        <dbReference type="ChEBI" id="CHEBI:15378"/>
        <dbReference type="ChEBI" id="CHEBI:57856"/>
        <dbReference type="ChEBI" id="CHEBI:59789"/>
        <dbReference type="ChEBI" id="CHEBI:90615"/>
        <dbReference type="ChEBI" id="CHEBI:90616"/>
        <dbReference type="EC" id="2.1.1.72"/>
    </reaction>
</comment>
<proteinExistence type="predicted"/>
<dbReference type="InterPro" id="IPR002052">
    <property type="entry name" value="DNA_methylase_N6_adenine_CS"/>
</dbReference>